<dbReference type="HAMAP" id="MF_00361">
    <property type="entry name" value="NAD_kinase"/>
    <property type="match status" value="1"/>
</dbReference>
<evidence type="ECO:0000313" key="7">
    <source>
        <dbReference type="EMBL" id="KJD35493.1"/>
    </source>
</evidence>
<keyword evidence="8" id="KW-1185">Reference proteome</keyword>
<reference evidence="7 8" key="1">
    <citation type="submission" date="2014-11" db="EMBL/GenBank/DDBJ databases">
        <title>Tamlana sedimentorum sp. nov., isolated from shallow sand sediments of the Sea of Japan.</title>
        <authorList>
            <person name="Romanenko L.A."/>
        </authorList>
    </citation>
    <scope>NUCLEOTIDE SEQUENCE [LARGE SCALE GENOMIC DNA]</scope>
    <source>
        <strain evidence="7 8">JCM 19808</strain>
    </source>
</reference>
<proteinExistence type="inferred from homology"/>
<gene>
    <name evidence="7" type="primary">ppnK</name>
    <name evidence="6" type="synonym">nadK</name>
    <name evidence="7" type="ORF">PW52_10395</name>
</gene>
<evidence type="ECO:0000256" key="6">
    <source>
        <dbReference type="HAMAP-Rule" id="MF_00361"/>
    </source>
</evidence>
<sequence>MKVAVFGRYYNKTTSKSVETLFNYLFRQGIEAYIEDEFYNLINNEVHNIKGFETFNKFDHLDKTFDLLVSIGGDGTILRAITYVKDIDIPIIGINTGRLGFLATIHVEAIEQAFQNIIDGKYKISERSLLAVETLPTNKDVENLYFALNEVTVSRKNTTSMITVETHLDGEHLTSYWSDGLIVSTPTGSTGYSLSCGGPVITPGAYSFVLTPIAPHNLSARPLVIPDSTEIQLKVDGREQQHLISLDSRIATLDNGTIIKIKKADFTIKMIDLFNESFLDTLRKKLLWGEDNRNQKQ</sequence>
<dbReference type="EC" id="2.7.1.23" evidence="6"/>
<dbReference type="PANTHER" id="PTHR20275:SF6">
    <property type="entry name" value="NAD KINASE 2, CHLOROPLASTIC"/>
    <property type="match status" value="1"/>
</dbReference>
<dbReference type="Proteomes" id="UP000032578">
    <property type="component" value="Unassembled WGS sequence"/>
</dbReference>
<dbReference type="GO" id="GO:0003951">
    <property type="term" value="F:NAD+ kinase activity"/>
    <property type="evidence" value="ECO:0007669"/>
    <property type="project" value="UniProtKB-UniRule"/>
</dbReference>
<feature type="binding site" evidence="6">
    <location>
        <position position="179"/>
    </location>
    <ligand>
        <name>NAD(+)</name>
        <dbReference type="ChEBI" id="CHEBI:57540"/>
    </ligand>
</feature>
<feature type="binding site" evidence="6">
    <location>
        <position position="214"/>
    </location>
    <ligand>
        <name>NAD(+)</name>
        <dbReference type="ChEBI" id="CHEBI:57540"/>
    </ligand>
</feature>
<dbReference type="RefSeq" id="WP_044632874.1">
    <property type="nucleotide sequence ID" value="NZ_JTDW01000006.1"/>
</dbReference>
<evidence type="ECO:0000256" key="3">
    <source>
        <dbReference type="ARBA" id="ARBA00022857"/>
    </source>
</evidence>
<comment type="cofactor">
    <cofactor evidence="6">
        <name>a divalent metal cation</name>
        <dbReference type="ChEBI" id="CHEBI:60240"/>
    </cofactor>
</comment>
<dbReference type="InterPro" id="IPR016064">
    <property type="entry name" value="NAD/diacylglycerol_kinase_sf"/>
</dbReference>
<dbReference type="STRING" id="1435349.PW52_10395"/>
<dbReference type="InterPro" id="IPR017438">
    <property type="entry name" value="ATP-NAD_kinase_N"/>
</dbReference>
<evidence type="ECO:0000256" key="2">
    <source>
        <dbReference type="ARBA" id="ARBA00022777"/>
    </source>
</evidence>
<keyword evidence="4 6" id="KW-0520">NAD</keyword>
<dbReference type="GO" id="GO:0005524">
    <property type="term" value="F:ATP binding"/>
    <property type="evidence" value="ECO:0007669"/>
    <property type="project" value="UniProtKB-KW"/>
</dbReference>
<comment type="function">
    <text evidence="6">Involved in the regulation of the intracellular balance of NAD and NADP, and is a key enzyme in the biosynthesis of NADP. Catalyzes specifically the phosphorylation on 2'-hydroxyl of the adenosine moiety of NAD to yield NADP.</text>
</comment>
<evidence type="ECO:0000256" key="4">
    <source>
        <dbReference type="ARBA" id="ARBA00023027"/>
    </source>
</evidence>
<dbReference type="InterPro" id="IPR002504">
    <property type="entry name" value="NADK"/>
</dbReference>
<dbReference type="Gene3D" id="2.60.200.30">
    <property type="entry name" value="Probable inorganic polyphosphate/atp-NAD kinase, domain 2"/>
    <property type="match status" value="1"/>
</dbReference>
<dbReference type="PATRIC" id="fig|1435349.4.peg.3073"/>
<feature type="binding site" evidence="6">
    <location>
        <position position="79"/>
    </location>
    <ligand>
        <name>NAD(+)</name>
        <dbReference type="ChEBI" id="CHEBI:57540"/>
    </ligand>
</feature>
<feature type="active site" description="Proton acceptor" evidence="6">
    <location>
        <position position="74"/>
    </location>
</feature>
<keyword evidence="6" id="KW-0547">Nucleotide-binding</keyword>
<dbReference type="PANTHER" id="PTHR20275">
    <property type="entry name" value="NAD KINASE"/>
    <property type="match status" value="1"/>
</dbReference>
<dbReference type="GO" id="GO:0051287">
    <property type="term" value="F:NAD binding"/>
    <property type="evidence" value="ECO:0007669"/>
    <property type="project" value="UniProtKB-ARBA"/>
</dbReference>
<dbReference type="GO" id="GO:0019674">
    <property type="term" value="P:NAD+ metabolic process"/>
    <property type="evidence" value="ECO:0007669"/>
    <property type="project" value="InterPro"/>
</dbReference>
<organism evidence="7 8">
    <name type="scientific">Neotamlana sedimentorum</name>
    <dbReference type="NCBI Taxonomy" id="1435349"/>
    <lineage>
        <taxon>Bacteria</taxon>
        <taxon>Pseudomonadati</taxon>
        <taxon>Bacteroidota</taxon>
        <taxon>Flavobacteriia</taxon>
        <taxon>Flavobacteriales</taxon>
        <taxon>Flavobacteriaceae</taxon>
        <taxon>Neotamlana</taxon>
    </lineage>
</organism>
<accession>A0A0D7WA31</accession>
<dbReference type="GO" id="GO:0046872">
    <property type="term" value="F:metal ion binding"/>
    <property type="evidence" value="ECO:0007669"/>
    <property type="project" value="UniProtKB-UniRule"/>
</dbReference>
<dbReference type="InterPro" id="IPR017437">
    <property type="entry name" value="ATP-NAD_kinase_PpnK-typ_C"/>
</dbReference>
<comment type="subcellular location">
    <subcellularLocation>
        <location evidence="6">Cytoplasm</location>
    </subcellularLocation>
</comment>
<dbReference type="EMBL" id="JTDW01000006">
    <property type="protein sequence ID" value="KJD35493.1"/>
    <property type="molecule type" value="Genomic_DNA"/>
</dbReference>
<dbReference type="NCBIfam" id="NF002521">
    <property type="entry name" value="PRK01911.1"/>
    <property type="match status" value="1"/>
</dbReference>
<evidence type="ECO:0000313" key="8">
    <source>
        <dbReference type="Proteomes" id="UP000032578"/>
    </source>
</evidence>
<keyword evidence="2 6" id="KW-0418">Kinase</keyword>
<name>A0A0D7WA31_9FLAO</name>
<comment type="caution">
    <text evidence="7">The sequence shown here is derived from an EMBL/GenBank/DDBJ whole genome shotgun (WGS) entry which is preliminary data.</text>
</comment>
<feature type="binding site" evidence="6">
    <location>
        <begin position="190"/>
        <end position="195"/>
    </location>
    <ligand>
        <name>NAD(+)</name>
        <dbReference type="ChEBI" id="CHEBI:57540"/>
    </ligand>
</feature>
<dbReference type="GO" id="GO:0006741">
    <property type="term" value="P:NADP+ biosynthetic process"/>
    <property type="evidence" value="ECO:0007669"/>
    <property type="project" value="UniProtKB-UniRule"/>
</dbReference>
<protein>
    <recommendedName>
        <fullName evidence="6">NAD kinase</fullName>
        <ecNumber evidence="6">2.7.1.23</ecNumber>
    </recommendedName>
    <alternativeName>
        <fullName evidence="6">ATP-dependent NAD kinase</fullName>
    </alternativeName>
</protein>
<keyword evidence="6" id="KW-0963">Cytoplasm</keyword>
<keyword evidence="3 6" id="KW-0521">NADP</keyword>
<evidence type="ECO:0000256" key="5">
    <source>
        <dbReference type="ARBA" id="ARBA00047925"/>
    </source>
</evidence>
<evidence type="ECO:0000256" key="1">
    <source>
        <dbReference type="ARBA" id="ARBA00022679"/>
    </source>
</evidence>
<dbReference type="Pfam" id="PF01513">
    <property type="entry name" value="NAD_kinase"/>
    <property type="match status" value="1"/>
</dbReference>
<comment type="similarity">
    <text evidence="6">Belongs to the NAD kinase family.</text>
</comment>
<comment type="caution">
    <text evidence="6">Lacks conserved residue(s) required for the propagation of feature annotation.</text>
</comment>
<dbReference type="GO" id="GO:0005737">
    <property type="term" value="C:cytoplasm"/>
    <property type="evidence" value="ECO:0007669"/>
    <property type="project" value="UniProtKB-SubCell"/>
</dbReference>
<keyword evidence="6" id="KW-0067">ATP-binding</keyword>
<dbReference type="OrthoDB" id="9774737at2"/>
<feature type="binding site" evidence="6">
    <location>
        <begin position="149"/>
        <end position="150"/>
    </location>
    <ligand>
        <name>NAD(+)</name>
        <dbReference type="ChEBI" id="CHEBI:57540"/>
    </ligand>
</feature>
<dbReference type="SUPFAM" id="SSF111331">
    <property type="entry name" value="NAD kinase/diacylglycerol kinase-like"/>
    <property type="match status" value="1"/>
</dbReference>
<dbReference type="Gene3D" id="3.40.50.10330">
    <property type="entry name" value="Probable inorganic polyphosphate/atp-NAD kinase, domain 1"/>
    <property type="match status" value="1"/>
</dbReference>
<feature type="binding site" evidence="6">
    <location>
        <begin position="74"/>
        <end position="75"/>
    </location>
    <ligand>
        <name>NAD(+)</name>
        <dbReference type="ChEBI" id="CHEBI:57540"/>
    </ligand>
</feature>
<dbReference type="AlphaFoldDB" id="A0A0D7WA31"/>
<dbReference type="Pfam" id="PF20143">
    <property type="entry name" value="NAD_kinase_C"/>
    <property type="match status" value="1"/>
</dbReference>
<comment type="catalytic activity">
    <reaction evidence="5 6">
        <text>NAD(+) + ATP = ADP + NADP(+) + H(+)</text>
        <dbReference type="Rhea" id="RHEA:18629"/>
        <dbReference type="ChEBI" id="CHEBI:15378"/>
        <dbReference type="ChEBI" id="CHEBI:30616"/>
        <dbReference type="ChEBI" id="CHEBI:57540"/>
        <dbReference type="ChEBI" id="CHEBI:58349"/>
        <dbReference type="ChEBI" id="CHEBI:456216"/>
        <dbReference type="EC" id="2.7.1.23"/>
    </reaction>
</comment>
<keyword evidence="1 6" id="KW-0808">Transferase</keyword>